<feature type="signal peptide" evidence="1">
    <location>
        <begin position="1"/>
        <end position="27"/>
    </location>
</feature>
<name>A0AAE3GK28_9PSEU</name>
<feature type="chain" id="PRO_5042195511" description="Transcriptional regulator" evidence="1">
    <location>
        <begin position="28"/>
        <end position="363"/>
    </location>
</feature>
<dbReference type="SUPFAM" id="SSF48452">
    <property type="entry name" value="TPR-like"/>
    <property type="match status" value="1"/>
</dbReference>
<evidence type="ECO:0000313" key="2">
    <source>
        <dbReference type="EMBL" id="MCP2169712.1"/>
    </source>
</evidence>
<proteinExistence type="predicted"/>
<dbReference type="AlphaFoldDB" id="A0AAE3GK28"/>
<organism evidence="2 3">
    <name type="scientific">Goodfellowiella coeruleoviolacea</name>
    <dbReference type="NCBI Taxonomy" id="334858"/>
    <lineage>
        <taxon>Bacteria</taxon>
        <taxon>Bacillati</taxon>
        <taxon>Actinomycetota</taxon>
        <taxon>Actinomycetes</taxon>
        <taxon>Pseudonocardiales</taxon>
        <taxon>Pseudonocardiaceae</taxon>
        <taxon>Goodfellowiella</taxon>
    </lineage>
</organism>
<sequence length="363" mass="37679">MDRRSFLTATAGAVVATGLGGPGAAHAAAALDPAALLEQRLATALLHPTAETAPASLSALRRQFAMASAEFASCQYLSLADRLPVLVTAVEHTTREHGTAATAALAAQVYQLTARVLGKLDVSAGLQPIAADRAARAAENSGDDLLLAAAREVVASAARRTHHPEQAQRISLAAVESLLHSGVRTAATWRAAGMLYCGAGYAAAVRGDQARSAEFYREAAATAERIDDEPGRTRLLAHVRSHQISAAHKLGDAVAALETARTVPFAALPTTERQARYLVDVAQAWAMFGNPDRAHTALLAAERLAPGEVRTRGAVRRLMGELLASPRAAAMPGIRALAARVHATQGRSAAVDANAAGGRVTTT</sequence>
<dbReference type="InterPro" id="IPR011990">
    <property type="entry name" value="TPR-like_helical_dom_sf"/>
</dbReference>
<evidence type="ECO:0000313" key="3">
    <source>
        <dbReference type="Proteomes" id="UP001206128"/>
    </source>
</evidence>
<comment type="caution">
    <text evidence="2">The sequence shown here is derived from an EMBL/GenBank/DDBJ whole genome shotgun (WGS) entry which is preliminary data.</text>
</comment>
<dbReference type="RefSeq" id="WP_253778902.1">
    <property type="nucleotide sequence ID" value="NZ_JAMTCK010000020.1"/>
</dbReference>
<dbReference type="InterPro" id="IPR006311">
    <property type="entry name" value="TAT_signal"/>
</dbReference>
<gene>
    <name evidence="2" type="ORF">LX83_006598</name>
</gene>
<reference evidence="2" key="1">
    <citation type="submission" date="2022-06" db="EMBL/GenBank/DDBJ databases">
        <title>Genomic Encyclopedia of Archaeal and Bacterial Type Strains, Phase II (KMG-II): from individual species to whole genera.</title>
        <authorList>
            <person name="Goeker M."/>
        </authorList>
    </citation>
    <scope>NUCLEOTIDE SEQUENCE</scope>
    <source>
        <strain evidence="2">DSM 43935</strain>
    </source>
</reference>
<accession>A0AAE3GK28</accession>
<protein>
    <recommendedName>
        <fullName evidence="4">Transcriptional regulator</fullName>
    </recommendedName>
</protein>
<keyword evidence="3" id="KW-1185">Reference proteome</keyword>
<evidence type="ECO:0008006" key="4">
    <source>
        <dbReference type="Google" id="ProtNLM"/>
    </source>
</evidence>
<evidence type="ECO:0000256" key="1">
    <source>
        <dbReference type="SAM" id="SignalP"/>
    </source>
</evidence>
<dbReference type="EMBL" id="JAMTCK010000020">
    <property type="protein sequence ID" value="MCP2169712.1"/>
    <property type="molecule type" value="Genomic_DNA"/>
</dbReference>
<dbReference type="Proteomes" id="UP001206128">
    <property type="component" value="Unassembled WGS sequence"/>
</dbReference>
<keyword evidence="1" id="KW-0732">Signal</keyword>
<dbReference type="PROSITE" id="PS51318">
    <property type="entry name" value="TAT"/>
    <property type="match status" value="1"/>
</dbReference>